<comment type="caution">
    <text evidence="2">The sequence shown here is derived from an EMBL/GenBank/DDBJ whole genome shotgun (WGS) entry which is preliminary data.</text>
</comment>
<dbReference type="EMBL" id="CAJNJA010020520">
    <property type="protein sequence ID" value="CAE7461140.1"/>
    <property type="molecule type" value="Genomic_DNA"/>
</dbReference>
<keyword evidence="3" id="KW-1185">Reference proteome</keyword>
<evidence type="ECO:0000313" key="2">
    <source>
        <dbReference type="EMBL" id="CAE7461140.1"/>
    </source>
</evidence>
<evidence type="ECO:0000313" key="3">
    <source>
        <dbReference type="Proteomes" id="UP000601435"/>
    </source>
</evidence>
<organism evidence="2 3">
    <name type="scientific">Symbiodinium necroappetens</name>
    <dbReference type="NCBI Taxonomy" id="1628268"/>
    <lineage>
        <taxon>Eukaryota</taxon>
        <taxon>Sar</taxon>
        <taxon>Alveolata</taxon>
        <taxon>Dinophyceae</taxon>
        <taxon>Suessiales</taxon>
        <taxon>Symbiodiniaceae</taxon>
        <taxon>Symbiodinium</taxon>
    </lineage>
</organism>
<dbReference type="AlphaFoldDB" id="A0A812S446"/>
<dbReference type="OrthoDB" id="443043at2759"/>
<protein>
    <submittedName>
        <fullName evidence="2">Uncharacterized protein</fullName>
    </submittedName>
</protein>
<reference evidence="2" key="1">
    <citation type="submission" date="2021-02" db="EMBL/GenBank/DDBJ databases">
        <authorList>
            <person name="Dougan E. K."/>
            <person name="Rhodes N."/>
            <person name="Thang M."/>
            <person name="Chan C."/>
        </authorList>
    </citation>
    <scope>NUCLEOTIDE SEQUENCE</scope>
</reference>
<name>A0A812S446_9DINO</name>
<proteinExistence type="predicted"/>
<sequence length="198" mass="20785">MDGSCLTLWTLVDASSQAMQLEPIAARRIHRSLAVEPIELVAERQGDVPREGAIRYGEGFRLRAAGCGALYLGYPGGDGLCWKSGEAESPKPPAGTRFSAHGGELGASLCFGRPVSLRWVPTPPASDTESDSDDDRPPAKEAAEASAAARPCRGSAPADGLLPEAAKYAQEGLYSRMADKADSAVPVAFLPLCMDALK</sequence>
<gene>
    <name evidence="2" type="ORF">SNEC2469_LOCUS12896</name>
</gene>
<dbReference type="Proteomes" id="UP000601435">
    <property type="component" value="Unassembled WGS sequence"/>
</dbReference>
<accession>A0A812S446</accession>
<evidence type="ECO:0000256" key="1">
    <source>
        <dbReference type="SAM" id="MobiDB-lite"/>
    </source>
</evidence>
<feature type="region of interest" description="Disordered" evidence="1">
    <location>
        <begin position="120"/>
        <end position="161"/>
    </location>
</feature>